<accession>A0AAU8A5W8</accession>
<dbReference type="RefSeq" id="WP_079546270.1">
    <property type="nucleotide sequence ID" value="NZ_CP117826.1"/>
</dbReference>
<evidence type="ECO:0000313" key="1">
    <source>
        <dbReference type="EMBL" id="XCC61568.1"/>
    </source>
</evidence>
<proteinExistence type="predicted"/>
<reference evidence="1" key="1">
    <citation type="submission" date="2023-02" db="EMBL/GenBank/DDBJ databases">
        <title>Gut commensal Christensenella minuta modulates host metabolism via a new class of secondary bile acids.</title>
        <authorList>
            <person name="Liu C."/>
        </authorList>
    </citation>
    <scope>NUCLEOTIDE SEQUENCE</scope>
    <source>
        <strain evidence="1">CA70</strain>
    </source>
</reference>
<sequence length="137" mass="15532">MNLSSIEIKNQIRKITSDFRNHSVSEIKNSIVGSFTSGQLSGALAYLVKSGDLLNTGRGIYKAAKSENVHPASNNNKSSVIEETKQKTQSEIDRFCRTITKLAYDLPFFEMEKEDVLSFMELKELCRNLKIIRNKLK</sequence>
<dbReference type="EMBL" id="CP117826">
    <property type="protein sequence ID" value="XCC61568.1"/>
    <property type="molecule type" value="Genomic_DNA"/>
</dbReference>
<protein>
    <submittedName>
        <fullName evidence="1">Uncharacterized protein</fullName>
    </submittedName>
</protein>
<name>A0AAU8A5W8_9FIRM</name>
<gene>
    <name evidence="1" type="ORF">PUP29_08505</name>
</gene>
<organism evidence="1">
    <name type="scientific">Christensenella massiliensis</name>
    <dbReference type="NCBI Taxonomy" id="1805714"/>
    <lineage>
        <taxon>Bacteria</taxon>
        <taxon>Bacillati</taxon>
        <taxon>Bacillota</taxon>
        <taxon>Clostridia</taxon>
        <taxon>Christensenellales</taxon>
        <taxon>Christensenellaceae</taxon>
        <taxon>Christensenella</taxon>
    </lineage>
</organism>
<dbReference type="AlphaFoldDB" id="A0AAU8A5W8"/>